<dbReference type="GO" id="GO:0051536">
    <property type="term" value="F:iron-sulfur cluster binding"/>
    <property type="evidence" value="ECO:0007669"/>
    <property type="project" value="UniProtKB-KW"/>
</dbReference>
<protein>
    <recommendedName>
        <fullName evidence="5">Radical SAM core domain-containing protein</fullName>
    </recommendedName>
</protein>
<evidence type="ECO:0000313" key="7">
    <source>
        <dbReference type="Proteomes" id="UP000198217"/>
    </source>
</evidence>
<dbReference type="SFLD" id="SFLDS00029">
    <property type="entry name" value="Radical_SAM"/>
    <property type="match status" value="1"/>
</dbReference>
<dbReference type="GO" id="GO:0046872">
    <property type="term" value="F:metal ion binding"/>
    <property type="evidence" value="ECO:0007669"/>
    <property type="project" value="UniProtKB-KW"/>
</dbReference>
<keyword evidence="1" id="KW-0949">S-adenosyl-L-methionine</keyword>
<evidence type="ECO:0000259" key="5">
    <source>
        <dbReference type="PROSITE" id="PS51918"/>
    </source>
</evidence>
<organism evidence="6 7">
    <name type="scientific">Micromonospora echinaurantiaca</name>
    <dbReference type="NCBI Taxonomy" id="47857"/>
    <lineage>
        <taxon>Bacteria</taxon>
        <taxon>Bacillati</taxon>
        <taxon>Actinomycetota</taxon>
        <taxon>Actinomycetes</taxon>
        <taxon>Micromonosporales</taxon>
        <taxon>Micromonosporaceae</taxon>
        <taxon>Micromonospora</taxon>
    </lineage>
</organism>
<reference evidence="6 7" key="1">
    <citation type="submission" date="2016-06" db="EMBL/GenBank/DDBJ databases">
        <authorList>
            <person name="Kjaerup R.B."/>
            <person name="Dalgaard T.S."/>
            <person name="Juul-Madsen H.R."/>
        </authorList>
    </citation>
    <scope>NUCLEOTIDE SEQUENCE [LARGE SCALE GENOMIC DNA]</scope>
    <source>
        <strain evidence="6 7">DSM 43904</strain>
    </source>
</reference>
<dbReference type="PANTHER" id="PTHR43273">
    <property type="entry name" value="ANAEROBIC SULFATASE-MATURATING ENZYME HOMOLOG ASLB-RELATED"/>
    <property type="match status" value="1"/>
</dbReference>
<dbReference type="RefSeq" id="WP_231928339.1">
    <property type="nucleotide sequence ID" value="NZ_LT607750.1"/>
</dbReference>
<proteinExistence type="predicted"/>
<dbReference type="Proteomes" id="UP000198217">
    <property type="component" value="Chromosome I"/>
</dbReference>
<dbReference type="InterPro" id="IPR058240">
    <property type="entry name" value="rSAM_sf"/>
</dbReference>
<keyword evidence="2" id="KW-0479">Metal-binding</keyword>
<evidence type="ECO:0000256" key="4">
    <source>
        <dbReference type="ARBA" id="ARBA00023014"/>
    </source>
</evidence>
<evidence type="ECO:0000256" key="2">
    <source>
        <dbReference type="ARBA" id="ARBA00022723"/>
    </source>
</evidence>
<dbReference type="GO" id="GO:0016491">
    <property type="term" value="F:oxidoreductase activity"/>
    <property type="evidence" value="ECO:0007669"/>
    <property type="project" value="InterPro"/>
</dbReference>
<evidence type="ECO:0000256" key="1">
    <source>
        <dbReference type="ARBA" id="ARBA00022691"/>
    </source>
</evidence>
<name>A0A1C5J0Z4_9ACTN</name>
<dbReference type="InterPro" id="IPR013785">
    <property type="entry name" value="Aldolase_TIM"/>
</dbReference>
<dbReference type="SFLD" id="SFLDG01067">
    <property type="entry name" value="SPASM/twitch_domain_containing"/>
    <property type="match status" value="1"/>
</dbReference>
<dbReference type="AlphaFoldDB" id="A0A1C5J0Z4"/>
<dbReference type="SUPFAM" id="SSF102114">
    <property type="entry name" value="Radical SAM enzymes"/>
    <property type="match status" value="1"/>
</dbReference>
<dbReference type="CDD" id="cd01335">
    <property type="entry name" value="Radical_SAM"/>
    <property type="match status" value="1"/>
</dbReference>
<sequence>MELRGLTPWLPFRQFVVKIHGWCDLACDYCYVYEHVDQSWRRRPRAMAAAVVDATAVRIGEHLRRHEVRQARVILHGGEPLLAGPAHLARTVTAVRAAAPADTDIGFTVQTNGVRLGHEFLRLFREQHVRVGVSLDGGLAAHNRHRRSAAGAESFPRVARALALLASEPYRPIYGGILCTIDLANDPLEAYRSLLAFEPPMIDLRLPHGNWVHPPPGRHRARTATPYGDWLVAVFDEWYDAPRRPVAIRLFDSIIQLLLGGASGTEDIGTTRTGAVVIDTDGSIQGSDVLKTTVPGAPETGLTVFSHSFDDALAVPSIRAEQRSAYAVPRACGGCDVVDVCGGGLYAHRFHPTAGFDFRSVYCLDLLRLIRHVRRRVSADLAARRPPSGSAPLT</sequence>
<evidence type="ECO:0000256" key="3">
    <source>
        <dbReference type="ARBA" id="ARBA00023004"/>
    </source>
</evidence>
<dbReference type="Gene3D" id="3.20.20.70">
    <property type="entry name" value="Aldolase class I"/>
    <property type="match status" value="1"/>
</dbReference>
<dbReference type="PROSITE" id="PS51918">
    <property type="entry name" value="RADICAL_SAM"/>
    <property type="match status" value="1"/>
</dbReference>
<dbReference type="EMBL" id="LT607750">
    <property type="protein sequence ID" value="SCG64262.1"/>
    <property type="molecule type" value="Genomic_DNA"/>
</dbReference>
<dbReference type="PANTHER" id="PTHR43273:SF8">
    <property type="entry name" value="RADICAL SAM DOMAIN PROTEIN"/>
    <property type="match status" value="1"/>
</dbReference>
<dbReference type="SFLD" id="SFLDG01386">
    <property type="entry name" value="main_SPASM_domain-containing"/>
    <property type="match status" value="1"/>
</dbReference>
<keyword evidence="3" id="KW-0408">Iron</keyword>
<keyword evidence="7" id="KW-1185">Reference proteome</keyword>
<feature type="domain" description="Radical SAM core" evidence="5">
    <location>
        <begin position="9"/>
        <end position="249"/>
    </location>
</feature>
<gene>
    <name evidence="6" type="ORF">GA0070609_3945</name>
</gene>
<keyword evidence="4" id="KW-0411">Iron-sulfur</keyword>
<dbReference type="InterPro" id="IPR007197">
    <property type="entry name" value="rSAM"/>
</dbReference>
<dbReference type="InterPro" id="IPR023867">
    <property type="entry name" value="Sulphatase_maturase_rSAM"/>
</dbReference>
<dbReference type="InterPro" id="IPR026335">
    <property type="entry name" value="rSAM_SPASM_FxsB"/>
</dbReference>
<dbReference type="Pfam" id="PF04055">
    <property type="entry name" value="Radical_SAM"/>
    <property type="match status" value="1"/>
</dbReference>
<accession>A0A1C5J0Z4</accession>
<evidence type="ECO:0000313" key="6">
    <source>
        <dbReference type="EMBL" id="SCG64262.1"/>
    </source>
</evidence>
<dbReference type="NCBIfam" id="TIGR04269">
    <property type="entry name" value="SAM_SPASM_FxsB"/>
    <property type="match status" value="1"/>
</dbReference>
<dbReference type="SFLD" id="SFLDG01072">
    <property type="entry name" value="dehydrogenase_like"/>
    <property type="match status" value="1"/>
</dbReference>